<keyword evidence="2 4" id="KW-0808">Transferase</keyword>
<dbReference type="InterPro" id="IPR037143">
    <property type="entry name" value="4-PPantetheinyl_Trfase_dom_sf"/>
</dbReference>
<dbReference type="KEGG" id="ace:Acel_1943"/>
<dbReference type="PANTHER" id="PTHR12215">
    <property type="entry name" value="PHOSPHOPANTETHEINE TRANSFERASE"/>
    <property type="match status" value="1"/>
</dbReference>
<feature type="domain" description="4'-phosphopantetheinyl transferase" evidence="3">
    <location>
        <begin position="121"/>
        <end position="196"/>
    </location>
</feature>
<dbReference type="InterPro" id="IPR008278">
    <property type="entry name" value="4-PPantetheinyl_Trfase_dom"/>
</dbReference>
<sequence>MHAPMNRETVMSRARDDPEPILLTIFSALGREAEIPRLLTMFSESERARFSQHHGRENAVVTRATLRQVLSSLLRTEPGGIVIENDAHGRPRAVARRRVEFSVTHTAHVGAIIATTGRLALGIDLEWRGRVKPWTDDAVARMARRCLTTDERTEFDTLRDDEKRNAFLRAWTRKEAFLKALGTGLTTPMRHVHLGLGDIPDLRQLPAPAQGWAWRLLDLDVRHTPAACEPAGDTAVPRDFLGAIAVGLPRGRTGGLAEPEADITVRLTIDAPGFEVSVTDSGSR</sequence>
<name>A0LWA5_ACIC1</name>
<dbReference type="InterPro" id="IPR050559">
    <property type="entry name" value="P-Pant_transferase_sf"/>
</dbReference>
<dbReference type="GO" id="GO:0008897">
    <property type="term" value="F:holo-[acyl-carrier-protein] synthase activity"/>
    <property type="evidence" value="ECO:0007669"/>
    <property type="project" value="InterPro"/>
</dbReference>
<dbReference type="PANTHER" id="PTHR12215:SF10">
    <property type="entry name" value="L-AMINOADIPATE-SEMIALDEHYDE DEHYDROGENASE-PHOSPHOPANTETHEINYL TRANSFERASE"/>
    <property type="match status" value="1"/>
</dbReference>
<evidence type="ECO:0000256" key="1">
    <source>
        <dbReference type="ARBA" id="ARBA00010990"/>
    </source>
</evidence>
<comment type="similarity">
    <text evidence="1">Belongs to the P-Pant transferase superfamily. Gsp/Sfp/HetI/AcpT family.</text>
</comment>
<dbReference type="HOGENOM" id="CLU_057011_2_1_11"/>
<evidence type="ECO:0000313" key="4">
    <source>
        <dbReference type="EMBL" id="ABK53715.1"/>
    </source>
</evidence>
<evidence type="ECO:0000313" key="5">
    <source>
        <dbReference type="Proteomes" id="UP000008221"/>
    </source>
</evidence>
<dbReference type="STRING" id="351607.Acel_1943"/>
<proteinExistence type="inferred from homology"/>
<accession>A0LWA5</accession>
<organism evidence="4 5">
    <name type="scientific">Acidothermus cellulolyticus (strain ATCC 43068 / DSM 8971 / 11B)</name>
    <dbReference type="NCBI Taxonomy" id="351607"/>
    <lineage>
        <taxon>Bacteria</taxon>
        <taxon>Bacillati</taxon>
        <taxon>Actinomycetota</taxon>
        <taxon>Actinomycetes</taxon>
        <taxon>Acidothermales</taxon>
        <taxon>Acidothermaceae</taxon>
        <taxon>Acidothermus</taxon>
    </lineage>
</organism>
<dbReference type="Pfam" id="PF01648">
    <property type="entry name" value="ACPS"/>
    <property type="match status" value="1"/>
</dbReference>
<evidence type="ECO:0000259" key="3">
    <source>
        <dbReference type="Pfam" id="PF01648"/>
    </source>
</evidence>
<dbReference type="GO" id="GO:0000287">
    <property type="term" value="F:magnesium ion binding"/>
    <property type="evidence" value="ECO:0007669"/>
    <property type="project" value="InterPro"/>
</dbReference>
<dbReference type="InParanoid" id="A0LWA5"/>
<dbReference type="AlphaFoldDB" id="A0LWA5"/>
<evidence type="ECO:0000256" key="2">
    <source>
        <dbReference type="ARBA" id="ARBA00022679"/>
    </source>
</evidence>
<dbReference type="EMBL" id="CP000481">
    <property type="protein sequence ID" value="ABK53715.1"/>
    <property type="molecule type" value="Genomic_DNA"/>
</dbReference>
<dbReference type="SUPFAM" id="SSF56214">
    <property type="entry name" value="4'-phosphopantetheinyl transferase"/>
    <property type="match status" value="2"/>
</dbReference>
<dbReference type="Proteomes" id="UP000008221">
    <property type="component" value="Chromosome"/>
</dbReference>
<dbReference type="eggNOG" id="COG2091">
    <property type="taxonomic scope" value="Bacteria"/>
</dbReference>
<keyword evidence="5" id="KW-1185">Reference proteome</keyword>
<dbReference type="GO" id="GO:0019878">
    <property type="term" value="P:lysine biosynthetic process via aminoadipic acid"/>
    <property type="evidence" value="ECO:0007669"/>
    <property type="project" value="TreeGrafter"/>
</dbReference>
<dbReference type="GO" id="GO:0005829">
    <property type="term" value="C:cytosol"/>
    <property type="evidence" value="ECO:0007669"/>
    <property type="project" value="TreeGrafter"/>
</dbReference>
<reference evidence="4 5" key="1">
    <citation type="journal article" date="2009" name="Genome Res.">
        <title>Complete genome of the cellulolytic thermophile Acidothermus cellulolyticus 11B provides insights into its ecophysiological and evolutionary adaptations.</title>
        <authorList>
            <person name="Barabote R.D."/>
            <person name="Xie G."/>
            <person name="Leu D.H."/>
            <person name="Normand P."/>
            <person name="Necsulea A."/>
            <person name="Daubin V."/>
            <person name="Medigue C."/>
            <person name="Adney W.S."/>
            <person name="Xu X.C."/>
            <person name="Lapidus A."/>
            <person name="Parales R.E."/>
            <person name="Detter C."/>
            <person name="Pujic P."/>
            <person name="Bruce D."/>
            <person name="Lavire C."/>
            <person name="Challacombe J.F."/>
            <person name="Brettin T.S."/>
            <person name="Berry A.M."/>
        </authorList>
    </citation>
    <scope>NUCLEOTIDE SEQUENCE [LARGE SCALE GENOMIC DNA]</scope>
    <source>
        <strain evidence="5">ATCC 43068 / DSM 8971 / 11B</strain>
    </source>
</reference>
<protein>
    <submittedName>
        <fullName evidence="4">4'-phosphopantetheinyl transferase</fullName>
    </submittedName>
</protein>
<gene>
    <name evidence="4" type="ordered locus">Acel_1943</name>
</gene>
<dbReference type="Gene3D" id="3.90.470.20">
    <property type="entry name" value="4'-phosphopantetheinyl transferase domain"/>
    <property type="match status" value="2"/>
</dbReference>